<sequence length="115" mass="12469">MPTKVFPLLSELFGVLGALAWSYTHTTCTTHRCAGRTSERTPALPSLFLPFLYDPLQATAPGVLSRALESHLPAILHSNGLYGAIALVHLVKACWEQLSIVVAIIAWNHTVDGSF</sequence>
<name>A0AAE0UC73_SORBR</name>
<evidence type="ECO:0000313" key="3">
    <source>
        <dbReference type="Proteomes" id="UP001281003"/>
    </source>
</evidence>
<reference evidence="2" key="1">
    <citation type="journal article" date="2023" name="Mol. Phylogenet. Evol.">
        <title>Genome-scale phylogeny and comparative genomics of the fungal order Sordariales.</title>
        <authorList>
            <person name="Hensen N."/>
            <person name="Bonometti L."/>
            <person name="Westerberg I."/>
            <person name="Brannstrom I.O."/>
            <person name="Guillou S."/>
            <person name="Cros-Aarteil S."/>
            <person name="Calhoun S."/>
            <person name="Haridas S."/>
            <person name="Kuo A."/>
            <person name="Mondo S."/>
            <person name="Pangilinan J."/>
            <person name="Riley R."/>
            <person name="LaButti K."/>
            <person name="Andreopoulos B."/>
            <person name="Lipzen A."/>
            <person name="Chen C."/>
            <person name="Yan M."/>
            <person name="Daum C."/>
            <person name="Ng V."/>
            <person name="Clum A."/>
            <person name="Steindorff A."/>
            <person name="Ohm R.A."/>
            <person name="Martin F."/>
            <person name="Silar P."/>
            <person name="Natvig D.O."/>
            <person name="Lalanne C."/>
            <person name="Gautier V."/>
            <person name="Ament-Velasquez S.L."/>
            <person name="Kruys A."/>
            <person name="Hutchinson M.I."/>
            <person name="Powell A.J."/>
            <person name="Barry K."/>
            <person name="Miller A.N."/>
            <person name="Grigoriev I.V."/>
            <person name="Debuchy R."/>
            <person name="Gladieux P."/>
            <person name="Hiltunen Thoren M."/>
            <person name="Johannesson H."/>
        </authorList>
    </citation>
    <scope>NUCLEOTIDE SEQUENCE</scope>
    <source>
        <strain evidence="2">FGSC 1904</strain>
    </source>
</reference>
<protein>
    <recommendedName>
        <fullName evidence="4">Secreted protein</fullName>
    </recommendedName>
</protein>
<keyword evidence="3" id="KW-1185">Reference proteome</keyword>
<dbReference type="EMBL" id="JAUTDP010000006">
    <property type="protein sequence ID" value="KAK3398738.1"/>
    <property type="molecule type" value="Genomic_DNA"/>
</dbReference>
<feature type="signal peptide" evidence="1">
    <location>
        <begin position="1"/>
        <end position="20"/>
    </location>
</feature>
<gene>
    <name evidence="2" type="ORF">B0T20DRAFT_216641</name>
</gene>
<organism evidence="2 3">
    <name type="scientific">Sordaria brevicollis</name>
    <dbReference type="NCBI Taxonomy" id="83679"/>
    <lineage>
        <taxon>Eukaryota</taxon>
        <taxon>Fungi</taxon>
        <taxon>Dikarya</taxon>
        <taxon>Ascomycota</taxon>
        <taxon>Pezizomycotina</taxon>
        <taxon>Sordariomycetes</taxon>
        <taxon>Sordariomycetidae</taxon>
        <taxon>Sordariales</taxon>
        <taxon>Sordariaceae</taxon>
        <taxon>Sordaria</taxon>
    </lineage>
</organism>
<accession>A0AAE0UC73</accession>
<evidence type="ECO:0008006" key="4">
    <source>
        <dbReference type="Google" id="ProtNLM"/>
    </source>
</evidence>
<feature type="chain" id="PRO_5042178600" description="Secreted protein" evidence="1">
    <location>
        <begin position="21"/>
        <end position="115"/>
    </location>
</feature>
<dbReference type="AlphaFoldDB" id="A0AAE0UC73"/>
<comment type="caution">
    <text evidence="2">The sequence shown here is derived from an EMBL/GenBank/DDBJ whole genome shotgun (WGS) entry which is preliminary data.</text>
</comment>
<proteinExistence type="predicted"/>
<evidence type="ECO:0000313" key="2">
    <source>
        <dbReference type="EMBL" id="KAK3398738.1"/>
    </source>
</evidence>
<dbReference type="Proteomes" id="UP001281003">
    <property type="component" value="Unassembled WGS sequence"/>
</dbReference>
<keyword evidence="1" id="KW-0732">Signal</keyword>
<evidence type="ECO:0000256" key="1">
    <source>
        <dbReference type="SAM" id="SignalP"/>
    </source>
</evidence>
<reference evidence="2" key="2">
    <citation type="submission" date="2023-07" db="EMBL/GenBank/DDBJ databases">
        <authorList>
            <consortium name="Lawrence Berkeley National Laboratory"/>
            <person name="Haridas S."/>
            <person name="Hensen N."/>
            <person name="Bonometti L."/>
            <person name="Westerberg I."/>
            <person name="Brannstrom I.O."/>
            <person name="Guillou S."/>
            <person name="Cros-Aarteil S."/>
            <person name="Calhoun S."/>
            <person name="Kuo A."/>
            <person name="Mondo S."/>
            <person name="Pangilinan J."/>
            <person name="Riley R."/>
            <person name="LaButti K."/>
            <person name="Andreopoulos B."/>
            <person name="Lipzen A."/>
            <person name="Chen C."/>
            <person name="Yanf M."/>
            <person name="Daum C."/>
            <person name="Ng V."/>
            <person name="Clum A."/>
            <person name="Steindorff A."/>
            <person name="Ohm R."/>
            <person name="Martin F."/>
            <person name="Silar P."/>
            <person name="Natvig D."/>
            <person name="Lalanne C."/>
            <person name="Gautier V."/>
            <person name="Ament-velasquez S.L."/>
            <person name="Kruys A."/>
            <person name="Hutchinson M.I."/>
            <person name="Powell A.J."/>
            <person name="Barry K."/>
            <person name="Miller A.N."/>
            <person name="Grigoriev I.V."/>
            <person name="Debuchy R."/>
            <person name="Gladieux P."/>
            <person name="Thoren M.H."/>
            <person name="Johannesson H."/>
        </authorList>
    </citation>
    <scope>NUCLEOTIDE SEQUENCE</scope>
    <source>
        <strain evidence="2">FGSC 1904</strain>
    </source>
</reference>